<keyword evidence="2" id="KW-0677">Repeat</keyword>
<dbReference type="OrthoDB" id="9762536at2"/>
<gene>
    <name evidence="10" type="ORF">D2N39_06555</name>
</gene>
<feature type="site" description="Catalytically relevant" evidence="6">
    <location>
        <position position="107"/>
    </location>
</feature>
<dbReference type="CDD" id="cd05014">
    <property type="entry name" value="SIS_Kpsf"/>
    <property type="match status" value="1"/>
</dbReference>
<dbReference type="InterPro" id="IPR046348">
    <property type="entry name" value="SIS_dom_sf"/>
</dbReference>
<evidence type="ECO:0000259" key="8">
    <source>
        <dbReference type="PROSITE" id="PS51371"/>
    </source>
</evidence>
<dbReference type="GO" id="GO:1901135">
    <property type="term" value="P:carbohydrate derivative metabolic process"/>
    <property type="evidence" value="ECO:0007669"/>
    <property type="project" value="InterPro"/>
</dbReference>
<dbReference type="Gene3D" id="3.40.50.10490">
    <property type="entry name" value="Glucose-6-phosphate isomerase like protein, domain 1"/>
    <property type="match status" value="1"/>
</dbReference>
<feature type="domain" description="CBS" evidence="8">
    <location>
        <begin position="205"/>
        <end position="261"/>
    </location>
</feature>
<keyword evidence="10" id="KW-0413">Isomerase</keyword>
<dbReference type="Pfam" id="PF01380">
    <property type="entry name" value="SIS"/>
    <property type="match status" value="1"/>
</dbReference>
<dbReference type="GO" id="GO:0046872">
    <property type="term" value="F:metal ion binding"/>
    <property type="evidence" value="ECO:0007669"/>
    <property type="project" value="UniProtKB-KW"/>
</dbReference>
<dbReference type="GO" id="GO:0097367">
    <property type="term" value="F:carbohydrate derivative binding"/>
    <property type="evidence" value="ECO:0007669"/>
    <property type="project" value="InterPro"/>
</dbReference>
<dbReference type="CDD" id="cd04604">
    <property type="entry name" value="CBS_pair_SIS_assoc"/>
    <property type="match status" value="1"/>
</dbReference>
<dbReference type="PROSITE" id="PS51371">
    <property type="entry name" value="CBS"/>
    <property type="match status" value="2"/>
</dbReference>
<evidence type="ECO:0000256" key="5">
    <source>
        <dbReference type="PIRSR" id="PIRSR004692-2"/>
    </source>
</evidence>
<dbReference type="GO" id="GO:0019146">
    <property type="term" value="F:arabinose-5-phosphate isomerase activity"/>
    <property type="evidence" value="ECO:0007669"/>
    <property type="project" value="UniProtKB-ARBA"/>
</dbReference>
<dbReference type="PROSITE" id="PS51464">
    <property type="entry name" value="SIS"/>
    <property type="match status" value="1"/>
</dbReference>
<keyword evidence="11" id="KW-1185">Reference proteome</keyword>
<evidence type="ECO:0000313" key="11">
    <source>
        <dbReference type="Proteomes" id="UP000266649"/>
    </source>
</evidence>
<evidence type="ECO:0000256" key="4">
    <source>
        <dbReference type="PIRNR" id="PIRNR004692"/>
    </source>
</evidence>
<keyword evidence="5" id="KW-0479">Metal-binding</keyword>
<feature type="domain" description="SIS" evidence="9">
    <location>
        <begin position="37"/>
        <end position="180"/>
    </location>
</feature>
<evidence type="ECO:0000256" key="6">
    <source>
        <dbReference type="PIRSR" id="PIRSR004692-3"/>
    </source>
</evidence>
<keyword evidence="3 7" id="KW-0129">CBS domain</keyword>
<dbReference type="InterPro" id="IPR035474">
    <property type="entry name" value="SIS_Kpsf"/>
</dbReference>
<dbReference type="AlphaFoldDB" id="A0A398BPC6"/>
<organism evidence="10 11">
    <name type="scientific">Gemmobacter lutimaris</name>
    <dbReference type="NCBI Taxonomy" id="2306023"/>
    <lineage>
        <taxon>Bacteria</taxon>
        <taxon>Pseudomonadati</taxon>
        <taxon>Pseudomonadota</taxon>
        <taxon>Alphaproteobacteria</taxon>
        <taxon>Rhodobacterales</taxon>
        <taxon>Paracoccaceae</taxon>
        <taxon>Gemmobacter</taxon>
    </lineage>
</organism>
<dbReference type="SUPFAM" id="SSF53697">
    <property type="entry name" value="SIS domain"/>
    <property type="match status" value="1"/>
</dbReference>
<evidence type="ECO:0000259" key="9">
    <source>
        <dbReference type="PROSITE" id="PS51464"/>
    </source>
</evidence>
<dbReference type="Pfam" id="PF00571">
    <property type="entry name" value="CBS"/>
    <property type="match status" value="2"/>
</dbReference>
<dbReference type="InterPro" id="IPR004800">
    <property type="entry name" value="KdsD/KpsF-type"/>
</dbReference>
<feature type="domain" description="CBS" evidence="8">
    <location>
        <begin position="267"/>
        <end position="321"/>
    </location>
</feature>
<dbReference type="EMBL" id="QXXQ01000003">
    <property type="protein sequence ID" value="RID92312.1"/>
    <property type="molecule type" value="Genomic_DNA"/>
</dbReference>
<evidence type="ECO:0000256" key="2">
    <source>
        <dbReference type="ARBA" id="ARBA00022737"/>
    </source>
</evidence>
<proteinExistence type="inferred from homology"/>
<keyword evidence="5" id="KW-0862">Zinc</keyword>
<evidence type="ECO:0000313" key="10">
    <source>
        <dbReference type="EMBL" id="RID92312.1"/>
    </source>
</evidence>
<dbReference type="Gene3D" id="3.10.580.10">
    <property type="entry name" value="CBS-domain"/>
    <property type="match status" value="1"/>
</dbReference>
<feature type="site" description="Catalytically relevant" evidence="6">
    <location>
        <position position="189"/>
    </location>
</feature>
<dbReference type="GO" id="GO:0005975">
    <property type="term" value="P:carbohydrate metabolic process"/>
    <property type="evidence" value="ECO:0007669"/>
    <property type="project" value="InterPro"/>
</dbReference>
<evidence type="ECO:0000256" key="3">
    <source>
        <dbReference type="ARBA" id="ARBA00023122"/>
    </source>
</evidence>
<feature type="site" description="Catalytically relevant" evidence="6">
    <location>
        <position position="148"/>
    </location>
</feature>
<comment type="similarity">
    <text evidence="1 4">Belongs to the SIS family. GutQ/KpsF subfamily.</text>
</comment>
<dbReference type="Proteomes" id="UP000266649">
    <property type="component" value="Unassembled WGS sequence"/>
</dbReference>
<dbReference type="NCBIfam" id="TIGR00393">
    <property type="entry name" value="kpsF"/>
    <property type="match status" value="1"/>
</dbReference>
<dbReference type="InterPro" id="IPR050986">
    <property type="entry name" value="GutQ/KpsF_isomerases"/>
</dbReference>
<feature type="binding site" evidence="5">
    <location>
        <position position="78"/>
    </location>
    <ligand>
        <name>Zn(2+)</name>
        <dbReference type="ChEBI" id="CHEBI:29105"/>
    </ligand>
</feature>
<dbReference type="InterPro" id="IPR000644">
    <property type="entry name" value="CBS_dom"/>
</dbReference>
<dbReference type="InterPro" id="IPR001347">
    <property type="entry name" value="SIS_dom"/>
</dbReference>
<reference evidence="10 11" key="1">
    <citation type="submission" date="2018-09" db="EMBL/GenBank/DDBJ databases">
        <title>Gemmobacter lutimaris sp. nov., a marine bacterium isolated from tidal flat.</title>
        <authorList>
            <person name="Lee D.W."/>
            <person name="Yoo Y."/>
            <person name="Kim J.-J."/>
            <person name="Kim B.S."/>
        </authorList>
    </citation>
    <scope>NUCLEOTIDE SEQUENCE [LARGE SCALE GENOMIC DNA]</scope>
    <source>
        <strain evidence="10 11">YJ-T1-11</strain>
    </source>
</reference>
<feature type="site" description="Catalytically relevant" evidence="6">
    <location>
        <position position="55"/>
    </location>
</feature>
<comment type="caution">
    <text evidence="10">The sequence shown here is derived from an EMBL/GenBank/DDBJ whole genome shotgun (WGS) entry which is preliminary data.</text>
</comment>
<dbReference type="InterPro" id="IPR046342">
    <property type="entry name" value="CBS_dom_sf"/>
</dbReference>
<dbReference type="SMART" id="SM00116">
    <property type="entry name" value="CBS"/>
    <property type="match status" value="2"/>
</dbReference>
<evidence type="ECO:0000256" key="7">
    <source>
        <dbReference type="PROSITE-ProRule" id="PRU00703"/>
    </source>
</evidence>
<dbReference type="FunFam" id="3.40.50.10490:FF:000011">
    <property type="entry name" value="Arabinose 5-phosphate isomerase"/>
    <property type="match status" value="1"/>
</dbReference>
<dbReference type="RefSeq" id="WP_119133994.1">
    <property type="nucleotide sequence ID" value="NZ_QXXQ01000003.1"/>
</dbReference>
<accession>A0A398BPC6</accession>
<protein>
    <submittedName>
        <fullName evidence="10">KpsF/GutQ family sugar-phosphate isomerase</fullName>
    </submittedName>
</protein>
<dbReference type="PIRSF" id="PIRSF004692">
    <property type="entry name" value="KdsD_KpsF"/>
    <property type="match status" value="1"/>
</dbReference>
<dbReference type="PANTHER" id="PTHR42745:SF1">
    <property type="entry name" value="ARABINOSE 5-PHOSPHATE ISOMERASE KDSD"/>
    <property type="match status" value="1"/>
</dbReference>
<sequence>MTSSTTDFLAVGRRVIRRESEALDLLADTLDGTFSAAVDLILKARGRVIVCGMGKSGHIARKIAATFASTGTPAQFVHPGEASHGDLGMVTGDDVALVLSNSGETPELADVIAHTRRFSIPLIGVASRAGSTLLRQSDVAILLPPAPEACETGIVPTTSTTMTLALGDALAVALMEHRQFTPDQFRVFHPGGKLGAKLATVRHLMHADLPLVSGDTPMSEALLVMSQKGFGVLGVIDADRHLIGVVTDGDLRRHMDGLLSLSAEQVMTRHPRTIGPEALAEKAVAEMNARKITSLFVVDPESSQQVVGLIHIHDCLRAGVV</sequence>
<evidence type="ECO:0000256" key="1">
    <source>
        <dbReference type="ARBA" id="ARBA00008165"/>
    </source>
</evidence>
<dbReference type="PANTHER" id="PTHR42745">
    <property type="match status" value="1"/>
</dbReference>
<name>A0A398BPC6_9RHOB</name>